<evidence type="ECO:0008006" key="2">
    <source>
        <dbReference type="Google" id="ProtNLM"/>
    </source>
</evidence>
<dbReference type="SUPFAM" id="SSF53474">
    <property type="entry name" value="alpha/beta-Hydrolases"/>
    <property type="match status" value="1"/>
</dbReference>
<proteinExistence type="predicted"/>
<name>A0ADB3_STRA7</name>
<protein>
    <recommendedName>
        <fullName evidence="2">Alpha/beta hydrolase</fullName>
    </recommendedName>
</protein>
<sequence>MRIVLYEAGERRPTRGQLARSRYAAARWERLLLAPPAQPFVAAQRHRSARSCLLVGCGTAVRKLRTVSSSLLDPTQVPTRPRVADLRIPVLVLLAEYSRAHHAGKVADRACRMLQQGKVVVLPGATHHSLSFTAPQQLNEHLTVFLG</sequence>
<accession>A0ADB3</accession>
<gene>
    <name evidence="1" type="ORF">SAMR0760</name>
</gene>
<evidence type="ECO:0000313" key="1">
    <source>
        <dbReference type="EMBL" id="CAJ88469.1"/>
    </source>
</evidence>
<dbReference type="AlphaFoldDB" id="A0ADB3"/>
<dbReference type="InterPro" id="IPR029058">
    <property type="entry name" value="AB_hydrolase_fold"/>
</dbReference>
<dbReference type="EMBL" id="AM238664">
    <property type="protein sequence ID" value="CAJ88469.1"/>
    <property type="molecule type" value="Genomic_DNA"/>
</dbReference>
<dbReference type="Gene3D" id="3.40.50.1820">
    <property type="entry name" value="alpha/beta hydrolase"/>
    <property type="match status" value="1"/>
</dbReference>
<reference evidence="1" key="1">
    <citation type="journal article" date="2006" name="Microbiology (Mosc.)">
        <title>Multiple biosynthetic and uptake systems mediate siderophore-dependent iron acquisition in Streptomyces coelicolor A3(2) and Streptomyces ambofaciens ATCC 23877.</title>
        <authorList>
            <person name="Barona-Gomez F."/>
            <person name="Lautru S."/>
            <person name="Francou F.X."/>
            <person name="Leblond P."/>
            <person name="Pernodet J.L."/>
            <person name="Challis G.L."/>
        </authorList>
    </citation>
    <scope>NUCLEOTIDE SEQUENCE</scope>
    <source>
        <strain evidence="1">ATCC 23877</strain>
    </source>
</reference>
<organism evidence="1">
    <name type="scientific">Streptomyces ambofaciens (strain ATCC 23877 / 3486 / DSM 40053 / JCM 4204 / NBRC 12836 / NRRL B-2516)</name>
    <dbReference type="NCBI Taxonomy" id="278992"/>
    <lineage>
        <taxon>Bacteria</taxon>
        <taxon>Bacillati</taxon>
        <taxon>Actinomycetota</taxon>
        <taxon>Actinomycetes</taxon>
        <taxon>Kitasatosporales</taxon>
        <taxon>Streptomycetaceae</taxon>
        <taxon>Streptomyces</taxon>
    </lineage>
</organism>
<reference evidence="1" key="2">
    <citation type="journal article" date="2006" name="Mol. Biol. Evol.">
        <title>Evolution of the terminal regions of the Streptomyces linear chromosome.</title>
        <authorList>
            <person name="Choulet F."/>
            <person name="Aigle B."/>
            <person name="Gallois A."/>
            <person name="Mangenot S."/>
            <person name="Gerbaud C."/>
            <person name="Truong C."/>
            <person name="Francou F.X."/>
            <person name="Fourrier C."/>
            <person name="Guerineau M."/>
            <person name="Decaris B."/>
            <person name="Barbe V."/>
            <person name="Pernodet J.L."/>
            <person name="Leblond P."/>
        </authorList>
    </citation>
    <scope>NUCLEOTIDE SEQUENCE</scope>
    <source>
        <strain evidence="1">ATCC 23877</strain>
    </source>
</reference>